<evidence type="ECO:0000256" key="1">
    <source>
        <dbReference type="SAM" id="MobiDB-lite"/>
    </source>
</evidence>
<dbReference type="OrthoDB" id="6628586at2759"/>
<dbReference type="Pfam" id="PF25273">
    <property type="entry name" value="DUF7869"/>
    <property type="match status" value="1"/>
</dbReference>
<evidence type="ECO:0000313" key="3">
    <source>
        <dbReference type="EMBL" id="KAE9533482.1"/>
    </source>
</evidence>
<keyword evidence="4" id="KW-1185">Reference proteome</keyword>
<gene>
    <name evidence="3" type="ORF">AGLY_009120</name>
</gene>
<dbReference type="InterPro" id="IPR057191">
    <property type="entry name" value="DUF7869"/>
</dbReference>
<proteinExistence type="predicted"/>
<feature type="domain" description="DUF7869" evidence="2">
    <location>
        <begin position="486"/>
        <end position="588"/>
    </location>
</feature>
<dbReference type="Proteomes" id="UP000475862">
    <property type="component" value="Unassembled WGS sequence"/>
</dbReference>
<comment type="caution">
    <text evidence="3">The sequence shown here is derived from an EMBL/GenBank/DDBJ whole genome shotgun (WGS) entry which is preliminary data.</text>
</comment>
<name>A0A6G0TIJ6_APHGL</name>
<sequence length="754" mass="87413">MAHRIRRGWKIMAQVKSDGENDKTISNNREKVEKWLDSLPILFETESVAPEQDTEEPKCEIENIVTATTVDDIIFESAENIIMNDVDELLKQFDDKECYEMNITQSDDGKKCQNVLQLNVNEDSTDQPSVHIEGSIHNNLFYETEDQLVGESGKRKKRIGNKRKLNAINRVSGKSYKTRKGKLIDEKILLPNPCSEMKCQNKCGAIHDTFRKDIFDNFYALPSSQQKDFLVSCVVTHEKKRKYTENDISRRTCSKSYYLPIDGEFTKVCQQFLISTLNITQKILTYTEENRNKTLNQSKTEGRGNHPPKNKTTPENLENVDNFIKNLPAVPSHYCRASSTRKYLLPEMKNLTNIFRIYKAQCEQKKIEYVKEQVFRNIFNTKFNIGIHTPKKDKCVTCEKMKNIPDENKTEEEKLKFQKHLKDAESSKNIHLEDQKKSKYDHSFLCTSFDLQKVLNTPHGNSMLLYYSRKYSIYNESFYESEENGQRGANEICSVIVKYLTIVDERAEIKKVSLYCDSCPGQNKNHQTLSAIFWFILNKSKNIQEITITFLQPGHTYMPVDSVHATIESNLKNKIVWAPSEWPTIMVNARMNPKPYDVYTMSHNDFMDFKVLQHAIFPKILDAEFEIINVTAKRTKRKRNEIGVLMHAYNSKLPISEAKYKDLVKLCETNAIPPRYHQEYLSMSRKSTVRDALAETDDEDDTNLISACGLQQCGIMKKKVLRLTVLGSLQFTPRIQRVISCYFESNDVNMSTEF</sequence>
<evidence type="ECO:0000313" key="4">
    <source>
        <dbReference type="Proteomes" id="UP000475862"/>
    </source>
</evidence>
<feature type="region of interest" description="Disordered" evidence="1">
    <location>
        <begin position="293"/>
        <end position="316"/>
    </location>
</feature>
<dbReference type="AlphaFoldDB" id="A0A6G0TIJ6"/>
<dbReference type="EMBL" id="VYZN01000034">
    <property type="protein sequence ID" value="KAE9533482.1"/>
    <property type="molecule type" value="Genomic_DNA"/>
</dbReference>
<dbReference type="PANTHER" id="PTHR10773">
    <property type="entry name" value="DNA-DIRECTED RNA POLYMERASES I, II, AND III SUBUNIT RPABC2"/>
    <property type="match status" value="1"/>
</dbReference>
<evidence type="ECO:0000259" key="2">
    <source>
        <dbReference type="Pfam" id="PF25273"/>
    </source>
</evidence>
<reference evidence="3 4" key="1">
    <citation type="submission" date="2019-08" db="EMBL/GenBank/DDBJ databases">
        <title>The genome of the soybean aphid Biotype 1, its phylome, world population structure and adaptation to the North American continent.</title>
        <authorList>
            <person name="Giordano R."/>
            <person name="Donthu R.K."/>
            <person name="Hernandez A.G."/>
            <person name="Wright C.L."/>
            <person name="Zimin A.V."/>
        </authorList>
    </citation>
    <scope>NUCLEOTIDE SEQUENCE [LARGE SCALE GENOMIC DNA]</scope>
    <source>
        <tissue evidence="3">Whole aphids</tissue>
    </source>
</reference>
<protein>
    <recommendedName>
        <fullName evidence="2">DUF7869 domain-containing protein</fullName>
    </recommendedName>
</protein>
<dbReference type="PANTHER" id="PTHR10773:SF19">
    <property type="match status" value="1"/>
</dbReference>
<organism evidence="3 4">
    <name type="scientific">Aphis glycines</name>
    <name type="common">Soybean aphid</name>
    <dbReference type="NCBI Taxonomy" id="307491"/>
    <lineage>
        <taxon>Eukaryota</taxon>
        <taxon>Metazoa</taxon>
        <taxon>Ecdysozoa</taxon>
        <taxon>Arthropoda</taxon>
        <taxon>Hexapoda</taxon>
        <taxon>Insecta</taxon>
        <taxon>Pterygota</taxon>
        <taxon>Neoptera</taxon>
        <taxon>Paraneoptera</taxon>
        <taxon>Hemiptera</taxon>
        <taxon>Sternorrhyncha</taxon>
        <taxon>Aphidomorpha</taxon>
        <taxon>Aphidoidea</taxon>
        <taxon>Aphididae</taxon>
        <taxon>Aphidini</taxon>
        <taxon>Aphis</taxon>
        <taxon>Aphis</taxon>
    </lineage>
</organism>
<accession>A0A6G0TIJ6</accession>